<accession>A0A815XIR0</accession>
<feature type="non-terminal residue" evidence="1">
    <location>
        <position position="1"/>
    </location>
</feature>
<gene>
    <name evidence="1" type="ORF">CJN711_LOCUS30922</name>
</gene>
<reference evidence="1" key="1">
    <citation type="submission" date="2021-02" db="EMBL/GenBank/DDBJ databases">
        <authorList>
            <person name="Nowell W R."/>
        </authorList>
    </citation>
    <scope>NUCLEOTIDE SEQUENCE</scope>
</reference>
<dbReference type="AlphaFoldDB" id="A0A815XIR0"/>
<dbReference type="InterPro" id="IPR019734">
    <property type="entry name" value="TPR_rpt"/>
</dbReference>
<dbReference type="InterPro" id="IPR011990">
    <property type="entry name" value="TPR-like_helical_dom_sf"/>
</dbReference>
<name>A0A815XIR0_9BILA</name>
<dbReference type="PANTHER" id="PTHR46014:SF1">
    <property type="entry name" value="TETRATRICOPEPTIDE REPEAT PROTEIN 1"/>
    <property type="match status" value="1"/>
</dbReference>
<evidence type="ECO:0000313" key="2">
    <source>
        <dbReference type="Proteomes" id="UP000663855"/>
    </source>
</evidence>
<dbReference type="PANTHER" id="PTHR46014">
    <property type="entry name" value="TETRATRICOPEPTIDE REPEAT PROTEIN 1"/>
    <property type="match status" value="1"/>
</dbReference>
<dbReference type="InterPro" id="IPR052769">
    <property type="entry name" value="TPR_domain_protein"/>
</dbReference>
<dbReference type="Proteomes" id="UP000663855">
    <property type="component" value="Unassembled WGS sequence"/>
</dbReference>
<evidence type="ECO:0000313" key="1">
    <source>
        <dbReference type="EMBL" id="CAF1558100.1"/>
    </source>
</evidence>
<dbReference type="SMART" id="SM00028">
    <property type="entry name" value="TPR"/>
    <property type="match status" value="2"/>
</dbReference>
<organism evidence="1 2">
    <name type="scientific">Rotaria magnacalcarata</name>
    <dbReference type="NCBI Taxonomy" id="392030"/>
    <lineage>
        <taxon>Eukaryota</taxon>
        <taxon>Metazoa</taxon>
        <taxon>Spiralia</taxon>
        <taxon>Gnathifera</taxon>
        <taxon>Rotifera</taxon>
        <taxon>Eurotatoria</taxon>
        <taxon>Bdelloidea</taxon>
        <taxon>Philodinida</taxon>
        <taxon>Philodinidae</taxon>
        <taxon>Rotaria</taxon>
    </lineage>
</organism>
<dbReference type="Gene3D" id="1.25.40.10">
    <property type="entry name" value="Tetratricopeptide repeat domain"/>
    <property type="match status" value="1"/>
</dbReference>
<proteinExistence type="predicted"/>
<dbReference type="EMBL" id="CAJNOV010014677">
    <property type="protein sequence ID" value="CAF1558100.1"/>
    <property type="molecule type" value="Genomic_DNA"/>
</dbReference>
<comment type="caution">
    <text evidence="1">The sequence shown here is derived from an EMBL/GenBank/DDBJ whole genome shotgun (WGS) entry which is preliminary data.</text>
</comment>
<sequence>LFSMDMLFRSLSDADNALPNEGYDKALSEADKALRNEDYNRAHTLYGNILTVYEDDDINSYLKSVILASMAKCSNKLRYYDRAIMEATSALDKDSTCVIALKQRAESHYKLNHYEQAKIDINDALALAPSDIELLELSDRFKTEDLNRFGTYIFDVINEHRHQLKKCNQHIYTQVKQLDAKINYRFLQVTIRSYGNIAPDHTENRCLYNFTSDLTLTSTYE</sequence>
<dbReference type="SUPFAM" id="SSF48452">
    <property type="entry name" value="TPR-like"/>
    <property type="match status" value="1"/>
</dbReference>
<protein>
    <submittedName>
        <fullName evidence="1">Uncharacterized protein</fullName>
    </submittedName>
</protein>